<dbReference type="AlphaFoldDB" id="A0A2S7F9X0"/>
<dbReference type="EMBL" id="LRDH01000113">
    <property type="protein sequence ID" value="PPV14069.1"/>
    <property type="molecule type" value="Genomic_DNA"/>
</dbReference>
<dbReference type="InterPro" id="IPR050378">
    <property type="entry name" value="Metallo-dep_Hydrolases_sf"/>
</dbReference>
<accession>A0A2S7F9X0</accession>
<dbReference type="Gene3D" id="2.30.40.10">
    <property type="entry name" value="Urease, subunit C, domain 1"/>
    <property type="match status" value="1"/>
</dbReference>
<dbReference type="Pfam" id="PF07969">
    <property type="entry name" value="Amidohydro_3"/>
    <property type="match status" value="2"/>
</dbReference>
<reference evidence="2 3" key="1">
    <citation type="submission" date="2016-01" db="EMBL/GenBank/DDBJ databases">
        <title>Characterization of the Clostridium difficile lineages that are prevalent in Hong Kong and China.</title>
        <authorList>
            <person name="Kwok J.S.-L."/>
            <person name="Lam W.-Y."/>
            <person name="Ip M."/>
            <person name="Chan T.-F."/>
            <person name="Hawkey P.M."/>
            <person name="Tsui S.K.-W."/>
        </authorList>
    </citation>
    <scope>NUCLEOTIDE SEQUENCE [LARGE SCALE GENOMIC DNA]</scope>
    <source>
        <strain evidence="2 3">300064</strain>
    </source>
</reference>
<dbReference type="InterPro" id="IPR013108">
    <property type="entry name" value="Amidohydro_3"/>
</dbReference>
<comment type="caution">
    <text evidence="2">The sequence shown here is derived from an EMBL/GenBank/DDBJ whole genome shotgun (WGS) entry which is preliminary data.</text>
</comment>
<dbReference type="PANTHER" id="PTHR11647">
    <property type="entry name" value="HYDRANTOINASE/DIHYDROPYRIMIDINASE FAMILY MEMBER"/>
    <property type="match status" value="1"/>
</dbReference>
<dbReference type="SUPFAM" id="SSF51556">
    <property type="entry name" value="Metallo-dependent hydrolases"/>
    <property type="match status" value="1"/>
</dbReference>
<dbReference type="InterPro" id="IPR023100">
    <property type="entry name" value="D-aminoacylase_insert_dom_sf"/>
</dbReference>
<evidence type="ECO:0000259" key="1">
    <source>
        <dbReference type="Pfam" id="PF07969"/>
    </source>
</evidence>
<protein>
    <submittedName>
        <fullName evidence="2">D-aminoacylase</fullName>
    </submittedName>
</protein>
<feature type="domain" description="Amidohydrolase 3" evidence="1">
    <location>
        <begin position="423"/>
        <end position="513"/>
    </location>
</feature>
<dbReference type="GO" id="GO:0016811">
    <property type="term" value="F:hydrolase activity, acting on carbon-nitrogen (but not peptide) bonds, in linear amides"/>
    <property type="evidence" value="ECO:0007669"/>
    <property type="project" value="InterPro"/>
</dbReference>
<name>A0A2S7F9X0_CLOBU</name>
<dbReference type="RefSeq" id="WP_043664210.1">
    <property type="nucleotide sequence ID" value="NZ_JSEG01000010.1"/>
</dbReference>
<dbReference type="Proteomes" id="UP000238081">
    <property type="component" value="Unassembled WGS sequence"/>
</dbReference>
<sequence length="530" mass="59796">MKWMIENGTIVDGTKRPSYKGYIIVNNDEIIEIGKNLKDNKHSMDYVINAENLIVSPGFIDTHSHSDLMILSDKNIMPKLFQGITTEVLGQDGISMAPTPLKYVKDWRKNLSGLDGDSDKISWKYETTKEYFEAIEERQLISNIAYLVPHGNIRMEAVGLSDGIASRQDLEKMKDILRRELKSGAIGLSTGLIYIPCAYGNTEELIELCKVVAEYDKIFVVHQRSEANEIIDSMKEIIRIGRESGVKVHFSHFKICGKNNWDKSQEIIELLEDAKRKGIRISFDQYPYEAGSTMLSVIIPPWVQSGGTEKMLERISSYELRPKIIKEIYEKNCKWDNFIEFAGTDGIYITSVKNQKNEKFIGKNLKEIGDIQGKDPVEAALDLLIEEENAVGMIDYYGSEELVIKFMKRPEQNFCTDGLLGGKPHPRVYGAFARGIGRYVRELKALSLEEAIFKMTYKSALTMGIKDRGHLAPGTKADIVIFDKNKIIDKGTYVEPTQYADGIKYVIVNGYAVIRDGDYVGGSSGTIVKL</sequence>
<evidence type="ECO:0000313" key="3">
    <source>
        <dbReference type="Proteomes" id="UP000238081"/>
    </source>
</evidence>
<dbReference type="Gene3D" id="3.30.1490.130">
    <property type="entry name" value="D-aminoacylase. Domain 3"/>
    <property type="match status" value="1"/>
</dbReference>
<dbReference type="InterPro" id="IPR032466">
    <property type="entry name" value="Metal_Hydrolase"/>
</dbReference>
<gene>
    <name evidence="2" type="ORF">AWN73_14970</name>
</gene>
<dbReference type="Gene3D" id="3.20.20.140">
    <property type="entry name" value="Metal-dependent hydrolases"/>
    <property type="match status" value="1"/>
</dbReference>
<feature type="domain" description="Amidohydrolase 3" evidence="1">
    <location>
        <begin position="47"/>
        <end position="192"/>
    </location>
</feature>
<dbReference type="SUPFAM" id="SSF51338">
    <property type="entry name" value="Composite domain of metallo-dependent hydrolases"/>
    <property type="match status" value="1"/>
</dbReference>
<evidence type="ECO:0000313" key="2">
    <source>
        <dbReference type="EMBL" id="PPV14069.1"/>
    </source>
</evidence>
<organism evidence="2 3">
    <name type="scientific">Clostridium butyricum</name>
    <dbReference type="NCBI Taxonomy" id="1492"/>
    <lineage>
        <taxon>Bacteria</taxon>
        <taxon>Bacillati</taxon>
        <taxon>Bacillota</taxon>
        <taxon>Clostridia</taxon>
        <taxon>Eubacteriales</taxon>
        <taxon>Clostridiaceae</taxon>
        <taxon>Clostridium</taxon>
    </lineage>
</organism>
<dbReference type="PANTHER" id="PTHR11647:SF1">
    <property type="entry name" value="COLLAPSIN RESPONSE MEDIATOR PROTEIN"/>
    <property type="match status" value="1"/>
</dbReference>
<dbReference type="InterPro" id="IPR011059">
    <property type="entry name" value="Metal-dep_hydrolase_composite"/>
</dbReference>
<proteinExistence type="predicted"/>
<dbReference type="CDD" id="cd01297">
    <property type="entry name" value="D-aminoacylase"/>
    <property type="match status" value="1"/>
</dbReference>